<gene>
    <name evidence="1" type="ORF">A673_04018</name>
</gene>
<accession>A0A656ICY4</accession>
<comment type="caution">
    <text evidence="1">The sequence shown here is derived from an EMBL/GenBank/DDBJ whole genome shotgun (WGS) entry which is preliminary data.</text>
</comment>
<sequence length="40" mass="4634">MWIDLNNAIFNGKNTLRVRWGQAGVISSGGRECRLRLFRK</sequence>
<dbReference type="AlphaFoldDB" id="A0A656ICY4"/>
<organism evidence="1 2">
    <name type="scientific">Salmonella enteritidis (strain 2009K0958)</name>
    <dbReference type="NCBI Taxonomy" id="1192586"/>
    <lineage>
        <taxon>Bacteria</taxon>
        <taxon>Pseudomonadati</taxon>
        <taxon>Pseudomonadota</taxon>
        <taxon>Gammaproteobacteria</taxon>
        <taxon>Enterobacterales</taxon>
        <taxon>Enterobacteriaceae</taxon>
        <taxon>Salmonella</taxon>
    </lineage>
</organism>
<proteinExistence type="predicted"/>
<evidence type="ECO:0000313" key="1">
    <source>
        <dbReference type="EMBL" id="EPI65400.1"/>
    </source>
</evidence>
<reference evidence="1 2" key="1">
    <citation type="submission" date="2013-04" db="EMBL/GenBank/DDBJ databases">
        <authorList>
            <person name="McClelland M."/>
            <person name="Porwollik S."/>
            <person name="Desai P."/>
            <person name="Cheng P."/>
            <person name="Wollam A."/>
            <person name="Pepin K."/>
            <person name="Palsikar V.B."/>
            <person name="Fulton L."/>
            <person name="Fulton R."/>
            <person name="Delehaunty K."/>
            <person name="Fronick C."/>
            <person name="Godfrey J."/>
            <person name="Waligorski J."/>
            <person name="Appelbaum E."/>
            <person name="Tomlinson C."/>
            <person name="Warren W."/>
            <person name="Sodergren E."/>
            <person name="Weinstock G."/>
            <person name="Wilson R.K."/>
        </authorList>
    </citation>
    <scope>NUCLEOTIDE SEQUENCE [LARGE SCALE GENOMIC DNA]</scope>
    <source>
        <strain evidence="1 2">2009K0958</strain>
    </source>
</reference>
<dbReference type="EMBL" id="ATFT01000090">
    <property type="protein sequence ID" value="EPI65400.1"/>
    <property type="molecule type" value="Genomic_DNA"/>
</dbReference>
<evidence type="ECO:0000313" key="2">
    <source>
        <dbReference type="Proteomes" id="UP000014535"/>
    </source>
</evidence>
<name>A0A656ICY4_SALE2</name>
<protein>
    <submittedName>
        <fullName evidence="1">Uncharacterized protein</fullName>
    </submittedName>
</protein>
<dbReference type="Proteomes" id="UP000014535">
    <property type="component" value="Unassembled WGS sequence"/>
</dbReference>